<dbReference type="STRING" id="498211.CJA_0129"/>
<evidence type="ECO:0000313" key="2">
    <source>
        <dbReference type="Proteomes" id="UP000001036"/>
    </source>
</evidence>
<organism evidence="1 2">
    <name type="scientific">Cellvibrio japonicus (strain Ueda107)</name>
    <name type="common">Pseudomonas fluorescens subsp. cellulosa</name>
    <dbReference type="NCBI Taxonomy" id="498211"/>
    <lineage>
        <taxon>Bacteria</taxon>
        <taxon>Pseudomonadati</taxon>
        <taxon>Pseudomonadota</taxon>
        <taxon>Gammaproteobacteria</taxon>
        <taxon>Cellvibrionales</taxon>
        <taxon>Cellvibrionaceae</taxon>
        <taxon>Cellvibrio</taxon>
    </lineage>
</organism>
<proteinExistence type="predicted"/>
<dbReference type="InterPro" id="IPR050708">
    <property type="entry name" value="T6SS_VgrG/RHS"/>
</dbReference>
<dbReference type="eggNOG" id="COG3209">
    <property type="taxonomic scope" value="Bacteria"/>
</dbReference>
<dbReference type="PANTHER" id="PTHR32305">
    <property type="match status" value="1"/>
</dbReference>
<dbReference type="PANTHER" id="PTHR32305:SF15">
    <property type="entry name" value="PROTEIN RHSA-RELATED"/>
    <property type="match status" value="1"/>
</dbReference>
<evidence type="ECO:0000313" key="1">
    <source>
        <dbReference type="EMBL" id="ACE84727.1"/>
    </source>
</evidence>
<name>B3PFL3_CELJU</name>
<keyword evidence="2" id="KW-1185">Reference proteome</keyword>
<dbReference type="KEGG" id="cja:CJA_0129"/>
<protein>
    <submittedName>
        <fullName evidence="1">Cytoplasmic membrane protein</fullName>
    </submittedName>
</protein>
<dbReference type="EMBL" id="CP000934">
    <property type="protein sequence ID" value="ACE84727.1"/>
    <property type="molecule type" value="Genomic_DNA"/>
</dbReference>
<accession>B3PFL3</accession>
<dbReference type="Proteomes" id="UP000001036">
    <property type="component" value="Chromosome"/>
</dbReference>
<dbReference type="HOGENOM" id="CLU_607925_0_0_6"/>
<dbReference type="Gene3D" id="2.180.10.10">
    <property type="entry name" value="RHS repeat-associated core"/>
    <property type="match status" value="1"/>
</dbReference>
<dbReference type="AlphaFoldDB" id="B3PFL3"/>
<reference evidence="1 2" key="1">
    <citation type="journal article" date="2008" name="J. Bacteriol.">
        <title>Insights into plant cell wall degradation from the genome sequence of the soil bacterium Cellvibrio japonicus.</title>
        <authorList>
            <person name="Deboy R.T."/>
            <person name="Mongodin E.F."/>
            <person name="Fouts D.E."/>
            <person name="Tailford L.E."/>
            <person name="Khouri H."/>
            <person name="Emerson J.B."/>
            <person name="Mohamoud Y."/>
            <person name="Watkins K."/>
            <person name="Henrissat B."/>
            <person name="Gilbert H.J."/>
            <person name="Nelson K.E."/>
        </authorList>
    </citation>
    <scope>NUCLEOTIDE SEQUENCE [LARGE SCALE GENOMIC DNA]</scope>
    <source>
        <strain evidence="1 2">Ueda107</strain>
    </source>
</reference>
<sequence>MCGSYTYDAQGHLKTTLVNNNTLTTITVVHDLASNKTRITDPDAGVIDFAYNGFGELRKQTWQPDLTGHTKSITYTYDDLGRKTHRIDQPASGNATSYSWVWDAPGQLGLLSSQSGNGYSENYTYDPLSRVQTQTTSITGLAGGKVFTYGYDSFSRPATTTYPNGLTITRDYQASGMHVRTRDVTGSTDNTLWVLGKQQNNRGQLTHALYGNGVVTAHTYTDSNGRLASITSGRLTASNTLNSLNGDIQALSYEFDSLGNLRSRTTKRSDNNGLAFENTTERFAYDKLNRVTASTTSGLGLFNRSLDYQYDDLGNLTYRSDTGALAYNRTGNAGVHAVTSSGTSGTPDYKTYAYDRYGNMTSRGGETISYDVFNKPLTINGSNGTSSFSYGPNHERFKQITGGKTTYVINGGAYEEIVDNNTGTVTQKSYVDGFMVQTKTGTTTDITVSA</sequence>
<gene>
    <name evidence="1" type="ordered locus">CJA_0129</name>
</gene>
<dbReference type="RefSeq" id="WP_012485812.1">
    <property type="nucleotide sequence ID" value="NC_010995.1"/>
</dbReference>
<dbReference type="OrthoDB" id="7059642at2"/>